<proteinExistence type="predicted"/>
<name>A0A0A8ZBB9_ARUDO</name>
<accession>A0A0A8ZBB9</accession>
<evidence type="ECO:0000313" key="1">
    <source>
        <dbReference type="EMBL" id="JAD32132.1"/>
    </source>
</evidence>
<sequence>MASEFSVTSNSQTS</sequence>
<reference evidence="1" key="1">
    <citation type="submission" date="2014-09" db="EMBL/GenBank/DDBJ databases">
        <authorList>
            <person name="Magalhaes I.L.F."/>
            <person name="Oliveira U."/>
            <person name="Santos F.R."/>
            <person name="Vidigal T.H.D.A."/>
            <person name="Brescovit A.D."/>
            <person name="Santos A.J."/>
        </authorList>
    </citation>
    <scope>NUCLEOTIDE SEQUENCE</scope>
    <source>
        <tissue evidence="1">Shoot tissue taken approximately 20 cm above the soil surface</tissue>
    </source>
</reference>
<organism evidence="1">
    <name type="scientific">Arundo donax</name>
    <name type="common">Giant reed</name>
    <name type="synonym">Donax arundinaceus</name>
    <dbReference type="NCBI Taxonomy" id="35708"/>
    <lineage>
        <taxon>Eukaryota</taxon>
        <taxon>Viridiplantae</taxon>
        <taxon>Streptophyta</taxon>
        <taxon>Embryophyta</taxon>
        <taxon>Tracheophyta</taxon>
        <taxon>Spermatophyta</taxon>
        <taxon>Magnoliopsida</taxon>
        <taxon>Liliopsida</taxon>
        <taxon>Poales</taxon>
        <taxon>Poaceae</taxon>
        <taxon>PACMAD clade</taxon>
        <taxon>Arundinoideae</taxon>
        <taxon>Arundineae</taxon>
        <taxon>Arundo</taxon>
    </lineage>
</organism>
<dbReference type="EMBL" id="GBRH01265763">
    <property type="protein sequence ID" value="JAD32132.1"/>
    <property type="molecule type" value="Transcribed_RNA"/>
</dbReference>
<protein>
    <submittedName>
        <fullName evidence="1">Uncharacterized protein</fullName>
    </submittedName>
</protein>
<reference evidence="1" key="2">
    <citation type="journal article" date="2015" name="Data Brief">
        <title>Shoot transcriptome of the giant reed, Arundo donax.</title>
        <authorList>
            <person name="Barrero R.A."/>
            <person name="Guerrero F.D."/>
            <person name="Moolhuijzen P."/>
            <person name="Goolsby J.A."/>
            <person name="Tidwell J."/>
            <person name="Bellgard S.E."/>
            <person name="Bellgard M.I."/>
        </authorList>
    </citation>
    <scope>NUCLEOTIDE SEQUENCE</scope>
    <source>
        <tissue evidence="1">Shoot tissue taken approximately 20 cm above the soil surface</tissue>
    </source>
</reference>